<evidence type="ECO:0000256" key="4">
    <source>
        <dbReference type="ARBA" id="ARBA00022840"/>
    </source>
</evidence>
<dbReference type="PROSITE" id="PS50893">
    <property type="entry name" value="ABC_TRANSPORTER_2"/>
    <property type="match status" value="1"/>
</dbReference>
<gene>
    <name evidence="7" type="ORF">IV66_GL001948</name>
</gene>
<dbReference type="PANTHER" id="PTHR42798:SF7">
    <property type="entry name" value="ALPHA-D-RIBOSE 1-METHYLPHOSPHONATE 5-TRIPHOSPHATE SYNTHASE SUBUNIT PHNL"/>
    <property type="match status" value="1"/>
</dbReference>
<dbReference type="Gene3D" id="3.40.50.300">
    <property type="entry name" value="P-loop containing nucleotide triphosphate hydrolases"/>
    <property type="match status" value="1"/>
</dbReference>
<dbReference type="PATRIC" id="fig|449659.4.peg.1997"/>
<dbReference type="SMART" id="SM00382">
    <property type="entry name" value="AAA"/>
    <property type="match status" value="1"/>
</dbReference>
<dbReference type="Proteomes" id="UP000051886">
    <property type="component" value="Unassembled WGS sequence"/>
</dbReference>
<dbReference type="GO" id="GO:0022857">
    <property type="term" value="F:transmembrane transporter activity"/>
    <property type="evidence" value="ECO:0007669"/>
    <property type="project" value="UniProtKB-ARBA"/>
</dbReference>
<comment type="caution">
    <text evidence="7">The sequence shown here is derived from an EMBL/GenBank/DDBJ whole genome shotgun (WGS) entry which is preliminary data.</text>
</comment>
<keyword evidence="3" id="KW-0547">Nucleotide-binding</keyword>
<dbReference type="InterPro" id="IPR003439">
    <property type="entry name" value="ABC_transporter-like_ATP-bd"/>
</dbReference>
<name>A0A0R2LIE9_9LACO</name>
<dbReference type="SUPFAM" id="SSF52540">
    <property type="entry name" value="P-loop containing nucleoside triphosphate hydrolases"/>
    <property type="match status" value="1"/>
</dbReference>
<accession>A0A0R2LIE9</accession>
<dbReference type="InterPro" id="IPR003593">
    <property type="entry name" value="AAA+_ATPase"/>
</dbReference>
<dbReference type="GO" id="GO:0006865">
    <property type="term" value="P:amino acid transport"/>
    <property type="evidence" value="ECO:0007669"/>
    <property type="project" value="UniProtKB-KW"/>
</dbReference>
<dbReference type="AlphaFoldDB" id="A0A0R2LIE9"/>
<evidence type="ECO:0000259" key="6">
    <source>
        <dbReference type="PROSITE" id="PS50893"/>
    </source>
</evidence>
<dbReference type="PANTHER" id="PTHR42798">
    <property type="entry name" value="LIPOPROTEIN-RELEASING SYSTEM ATP-BINDING PROTEIN LOLD"/>
    <property type="match status" value="1"/>
</dbReference>
<keyword evidence="4" id="KW-0067">ATP-binding</keyword>
<dbReference type="GO" id="GO:0098796">
    <property type="term" value="C:membrane protein complex"/>
    <property type="evidence" value="ECO:0007669"/>
    <property type="project" value="UniProtKB-ARBA"/>
</dbReference>
<proteinExistence type="inferred from homology"/>
<sequence length="256" mass="28064">MKKQPVVSAKDIRKTYGHKGEKQYEALKGISFDVQPGEFIGIMGASGSGKTTLLNILTTLDQPTAGSVAINGQNITNLSGNDVADFRAQEIGFIFQDFKLLENLTNRENMALPLSLQNVAMAKVKPRIDKLAQQLSITEILDKYPNEISGGQKQRVAAGRALISQPAILFGDEPTGALDSASTIDLLEMLTDVNQQQNVPILMVTHDPLSASYCQRILFIQDGQIGQELKRGQQTPKQFYQQIIENLGTFQGQEAE</sequence>
<evidence type="ECO:0000256" key="2">
    <source>
        <dbReference type="ARBA" id="ARBA00022448"/>
    </source>
</evidence>
<dbReference type="EMBL" id="JQCN01000045">
    <property type="protein sequence ID" value="KRN98615.1"/>
    <property type="molecule type" value="Genomic_DNA"/>
</dbReference>
<protein>
    <submittedName>
        <fullName evidence="7">ABC transporter ATPase</fullName>
    </submittedName>
</protein>
<dbReference type="OrthoDB" id="9791546at2"/>
<evidence type="ECO:0000256" key="3">
    <source>
        <dbReference type="ARBA" id="ARBA00022741"/>
    </source>
</evidence>
<dbReference type="STRING" id="449659.IV66_GL001948"/>
<reference evidence="7 8" key="1">
    <citation type="journal article" date="2015" name="Genome Announc.">
        <title>Expanding the biotechnology potential of lactobacilli through comparative genomics of 213 strains and associated genera.</title>
        <authorList>
            <person name="Sun Z."/>
            <person name="Harris H.M."/>
            <person name="McCann A."/>
            <person name="Guo C."/>
            <person name="Argimon S."/>
            <person name="Zhang W."/>
            <person name="Yang X."/>
            <person name="Jeffery I.B."/>
            <person name="Cooney J.C."/>
            <person name="Kagawa T.F."/>
            <person name="Liu W."/>
            <person name="Song Y."/>
            <person name="Salvetti E."/>
            <person name="Wrobel A."/>
            <person name="Rasinkangas P."/>
            <person name="Parkhill J."/>
            <person name="Rea M.C."/>
            <person name="O'Sullivan O."/>
            <person name="Ritari J."/>
            <person name="Douillard F.P."/>
            <person name="Paul Ross R."/>
            <person name="Yang R."/>
            <person name="Briner A.E."/>
            <person name="Felis G.E."/>
            <person name="de Vos W.M."/>
            <person name="Barrangou R."/>
            <person name="Klaenhammer T.R."/>
            <person name="Caufield P.W."/>
            <person name="Cui Y."/>
            <person name="Zhang H."/>
            <person name="O'Toole P.W."/>
        </authorList>
    </citation>
    <scope>NUCLEOTIDE SEQUENCE [LARGE SCALE GENOMIC DNA]</scope>
    <source>
        <strain evidence="7 8">NBRC 103219</strain>
    </source>
</reference>
<keyword evidence="8" id="KW-1185">Reference proteome</keyword>
<evidence type="ECO:0000256" key="1">
    <source>
        <dbReference type="ARBA" id="ARBA00005417"/>
    </source>
</evidence>
<feature type="domain" description="ABC transporter" evidence="6">
    <location>
        <begin position="7"/>
        <end position="247"/>
    </location>
</feature>
<keyword evidence="2" id="KW-0813">Transport</keyword>
<dbReference type="FunFam" id="3.40.50.300:FF:000032">
    <property type="entry name" value="Export ABC transporter ATP-binding protein"/>
    <property type="match status" value="1"/>
</dbReference>
<dbReference type="InterPro" id="IPR017911">
    <property type="entry name" value="MacB-like_ATP-bd"/>
</dbReference>
<dbReference type="InterPro" id="IPR027417">
    <property type="entry name" value="P-loop_NTPase"/>
</dbReference>
<organism evidence="7 8">
    <name type="scientific">Ligilactobacillus pobuzihii</name>
    <dbReference type="NCBI Taxonomy" id="449659"/>
    <lineage>
        <taxon>Bacteria</taxon>
        <taxon>Bacillati</taxon>
        <taxon>Bacillota</taxon>
        <taxon>Bacilli</taxon>
        <taxon>Lactobacillales</taxon>
        <taxon>Lactobacillaceae</taxon>
        <taxon>Ligilactobacillus</taxon>
    </lineage>
</organism>
<dbReference type="GO" id="GO:0005524">
    <property type="term" value="F:ATP binding"/>
    <property type="evidence" value="ECO:0007669"/>
    <property type="project" value="UniProtKB-KW"/>
</dbReference>
<comment type="similarity">
    <text evidence="1">Belongs to the ABC transporter superfamily.</text>
</comment>
<evidence type="ECO:0000313" key="8">
    <source>
        <dbReference type="Proteomes" id="UP000051886"/>
    </source>
</evidence>
<dbReference type="RefSeq" id="WP_017867682.1">
    <property type="nucleotide sequence ID" value="NZ_BJYB01000004.1"/>
</dbReference>
<evidence type="ECO:0000256" key="5">
    <source>
        <dbReference type="ARBA" id="ARBA00022970"/>
    </source>
</evidence>
<dbReference type="CDD" id="cd03255">
    <property type="entry name" value="ABC_MJ0796_LolCDE_FtsE"/>
    <property type="match status" value="1"/>
</dbReference>
<keyword evidence="5" id="KW-0029">Amino-acid transport</keyword>
<dbReference type="Pfam" id="PF00005">
    <property type="entry name" value="ABC_tran"/>
    <property type="match status" value="1"/>
</dbReference>
<dbReference type="GO" id="GO:0016887">
    <property type="term" value="F:ATP hydrolysis activity"/>
    <property type="evidence" value="ECO:0007669"/>
    <property type="project" value="InterPro"/>
</dbReference>
<evidence type="ECO:0000313" key="7">
    <source>
        <dbReference type="EMBL" id="KRN98615.1"/>
    </source>
</evidence>